<name>A0A2U7U978_9VIRU</name>
<dbReference type="KEGG" id="vg:36844086"/>
<feature type="region of interest" description="Disordered" evidence="1">
    <location>
        <begin position="1"/>
        <end position="55"/>
    </location>
</feature>
<dbReference type="Proteomes" id="UP000248852">
    <property type="component" value="Segment"/>
</dbReference>
<dbReference type="GeneID" id="36844086"/>
<organism evidence="2">
    <name type="scientific">Pandoravirus quercus</name>
    <dbReference type="NCBI Taxonomy" id="2107709"/>
    <lineage>
        <taxon>Viruses</taxon>
        <taxon>Pandoravirus</taxon>
    </lineage>
</organism>
<gene>
    <name evidence="2" type="ORF">pqer_cds_523</name>
</gene>
<protein>
    <submittedName>
        <fullName evidence="2">Uncharacterized protein</fullName>
    </submittedName>
</protein>
<accession>A0A2U7U978</accession>
<dbReference type="EMBL" id="MG011689">
    <property type="protein sequence ID" value="AVK74945.1"/>
    <property type="molecule type" value="Genomic_DNA"/>
</dbReference>
<proteinExistence type="predicted"/>
<evidence type="ECO:0000256" key="1">
    <source>
        <dbReference type="SAM" id="MobiDB-lite"/>
    </source>
</evidence>
<dbReference type="RefSeq" id="YP_009483214.1">
    <property type="nucleotide sequence ID" value="NC_037667.1"/>
</dbReference>
<evidence type="ECO:0000313" key="2">
    <source>
        <dbReference type="EMBL" id="AVK74945.1"/>
    </source>
</evidence>
<reference evidence="2" key="1">
    <citation type="journal article" date="2018" name="Nat. Commun.">
        <title>Diversity and evolution of the emerging Pandoraviridae family.</title>
        <authorList>
            <person name="Legendre M."/>
            <person name="Fabre E."/>
            <person name="Poirot O."/>
            <person name="Jeudy S."/>
            <person name="Lartigue A."/>
            <person name="Alempic J.M."/>
            <person name="Beucher L."/>
            <person name="Philippe N."/>
            <person name="Bertaux L."/>
            <person name="Christo-Foroux E."/>
            <person name="Labadie K."/>
            <person name="Coute Y."/>
            <person name="Abergel C."/>
            <person name="Claverie J.M."/>
        </authorList>
    </citation>
    <scope>NUCLEOTIDE SEQUENCE [LARGE SCALE GENOMIC DNA]</scope>
    <source>
        <strain evidence="2">Quercus</strain>
    </source>
</reference>
<sequence length="133" mass="14993">MCARQERRPQRRHTTGQVGYGGRWQQAPTFKPGTKPSGEARPPAVLDESSSFDPLDIDEARPLEDIDEATLERVKEEAWKEAMIDMDWSCAKTIDDFPSKSPVLSALWVTDLDDLFDRLESTCDPVRGPSNNN</sequence>